<dbReference type="PIRSF" id="PIRSF037755">
    <property type="entry name" value="Mettl2_prd"/>
    <property type="match status" value="1"/>
</dbReference>
<feature type="region of interest" description="Disordered" evidence="11">
    <location>
        <begin position="140"/>
        <end position="162"/>
    </location>
</feature>
<dbReference type="InterPro" id="IPR029063">
    <property type="entry name" value="SAM-dependent_MTases_sf"/>
</dbReference>
<comment type="catalytic activity">
    <reaction evidence="8">
        <text>cytidine(32) in tRNA(Arg)(CCU) + S-adenosyl-L-methionine = N(3)-methylcytidine(32) in tRNA(Arg)(CCU) + S-adenosyl-L-homocysteine + H(+)</text>
        <dbReference type="Rhea" id="RHEA:60912"/>
        <dbReference type="Rhea" id="RHEA-COMP:15710"/>
        <dbReference type="Rhea" id="RHEA-COMP:15712"/>
        <dbReference type="ChEBI" id="CHEBI:15378"/>
        <dbReference type="ChEBI" id="CHEBI:57856"/>
        <dbReference type="ChEBI" id="CHEBI:59789"/>
        <dbReference type="ChEBI" id="CHEBI:74894"/>
        <dbReference type="ChEBI" id="CHEBI:82748"/>
    </reaction>
    <physiologicalReaction direction="left-to-right" evidence="8">
        <dbReference type="Rhea" id="RHEA:60913"/>
    </physiologicalReaction>
</comment>
<keyword evidence="6" id="KW-0949">S-adenosyl-L-methionine</keyword>
<evidence type="ECO:0000259" key="12">
    <source>
        <dbReference type="Pfam" id="PF08242"/>
    </source>
</evidence>
<comment type="catalytic activity">
    <reaction evidence="9">
        <text>cytidine(32) in tRNA(Thr) + S-adenosyl-L-methionine = N(3)-methylcytidine(32) in tRNA(Thr) + S-adenosyl-L-homocysteine + H(+)</text>
        <dbReference type="Rhea" id="RHEA:50960"/>
        <dbReference type="Rhea" id="RHEA-COMP:12850"/>
        <dbReference type="Rhea" id="RHEA-COMP:12852"/>
        <dbReference type="ChEBI" id="CHEBI:15378"/>
        <dbReference type="ChEBI" id="CHEBI:57856"/>
        <dbReference type="ChEBI" id="CHEBI:59789"/>
        <dbReference type="ChEBI" id="CHEBI:74894"/>
        <dbReference type="ChEBI" id="CHEBI:82748"/>
    </reaction>
    <physiologicalReaction direction="left-to-right" evidence="9">
        <dbReference type="Rhea" id="RHEA:50961"/>
    </physiologicalReaction>
</comment>
<evidence type="ECO:0000256" key="3">
    <source>
        <dbReference type="ARBA" id="ARBA00022490"/>
    </source>
</evidence>
<reference evidence="14" key="1">
    <citation type="submission" date="2012-01" db="EMBL/GenBank/DDBJ databases">
        <authorList>
            <person name="Walter R."/>
            <person name="Schartl M."/>
            <person name="Warren W."/>
        </authorList>
    </citation>
    <scope>NUCLEOTIDE SEQUENCE [LARGE SCALE GENOMIC DNA]</scope>
    <source>
        <strain evidence="14">JP 163 A</strain>
    </source>
</reference>
<keyword evidence="7" id="KW-0819">tRNA processing</keyword>
<evidence type="ECO:0000256" key="6">
    <source>
        <dbReference type="ARBA" id="ARBA00022691"/>
    </source>
</evidence>
<evidence type="ECO:0000313" key="14">
    <source>
        <dbReference type="Proteomes" id="UP000002852"/>
    </source>
</evidence>
<dbReference type="CDD" id="cd02440">
    <property type="entry name" value="AdoMet_MTases"/>
    <property type="match status" value="1"/>
</dbReference>
<dbReference type="HOGENOM" id="CLU_029724_0_2_1"/>
<keyword evidence="4 10" id="KW-0489">Methyltransferase</keyword>
<evidence type="ECO:0000256" key="9">
    <source>
        <dbReference type="ARBA" id="ARBA00049374"/>
    </source>
</evidence>
<dbReference type="InterPro" id="IPR026113">
    <property type="entry name" value="METTL2/6/8-like"/>
</dbReference>
<evidence type="ECO:0000256" key="8">
    <source>
        <dbReference type="ARBA" id="ARBA00048054"/>
    </source>
</evidence>
<sequence length="380" mass="43627">MFQPLISFPLVPECVTPFCVRSIMAAPRTVDGVEAENTEISLTLSNSSPEDSKRPQFGTRFLTDPRQVFQHNAWDNVEWTDEQEEAAKKKVSENNQPLPLEKQEEYNSRASEYWNEFYTIHENRFFKDRHWLFTEFPELAPQRNPNHESQPNNSGMDSSHQDGFEQKQCRDFAALSGDNCDFPGSSATYRILEVGCGVGNTVFPILKTNNDPGLFVYCCDFSSTAVELVKTNPEYDLNRCFAFVHDLSNVEASFPIPDGSLDVIVLIFVLSALHPDQMQASISRLASLLKPGGVMLLRDYGRYDMAQLRFKKGRCLSENFYVRGDGTRVYFFTQDELHELFAEAGLEKVQNLVDRRLQVNRGKQLTMYRVWIQCKYRKPC</sequence>
<organism evidence="13 14">
    <name type="scientific">Xiphophorus maculatus</name>
    <name type="common">Southern platyfish</name>
    <name type="synonym">Platypoecilus maculatus</name>
    <dbReference type="NCBI Taxonomy" id="8083"/>
    <lineage>
        <taxon>Eukaryota</taxon>
        <taxon>Metazoa</taxon>
        <taxon>Chordata</taxon>
        <taxon>Craniata</taxon>
        <taxon>Vertebrata</taxon>
        <taxon>Euteleostomi</taxon>
        <taxon>Actinopterygii</taxon>
        <taxon>Neopterygii</taxon>
        <taxon>Teleostei</taxon>
        <taxon>Neoteleostei</taxon>
        <taxon>Acanthomorphata</taxon>
        <taxon>Ovalentaria</taxon>
        <taxon>Atherinomorphae</taxon>
        <taxon>Cyprinodontiformes</taxon>
        <taxon>Poeciliidae</taxon>
        <taxon>Poeciliinae</taxon>
        <taxon>Xiphophorus</taxon>
    </lineage>
</organism>
<evidence type="ECO:0000256" key="10">
    <source>
        <dbReference type="PIRNR" id="PIRNR037755"/>
    </source>
</evidence>
<evidence type="ECO:0000256" key="11">
    <source>
        <dbReference type="SAM" id="MobiDB-lite"/>
    </source>
</evidence>
<name>M4A2G7_XIPMA</name>
<dbReference type="GO" id="GO:0052735">
    <property type="term" value="F:tRNA (cytidine-3-)-methyltransferase activity"/>
    <property type="evidence" value="ECO:0007669"/>
    <property type="project" value="TreeGrafter"/>
</dbReference>
<feature type="compositionally biased region" description="Polar residues" evidence="11">
    <location>
        <begin position="143"/>
        <end position="158"/>
    </location>
</feature>
<keyword evidence="5 10" id="KW-0808">Transferase</keyword>
<dbReference type="SUPFAM" id="SSF53335">
    <property type="entry name" value="S-adenosyl-L-methionine-dependent methyltransferases"/>
    <property type="match status" value="1"/>
</dbReference>
<dbReference type="GO" id="GO:0005737">
    <property type="term" value="C:cytoplasm"/>
    <property type="evidence" value="ECO:0007669"/>
    <property type="project" value="UniProtKB-SubCell"/>
</dbReference>
<evidence type="ECO:0000256" key="4">
    <source>
        <dbReference type="ARBA" id="ARBA00022603"/>
    </source>
</evidence>
<dbReference type="Pfam" id="PF08242">
    <property type="entry name" value="Methyltransf_12"/>
    <property type="match status" value="1"/>
</dbReference>
<evidence type="ECO:0000256" key="1">
    <source>
        <dbReference type="ARBA" id="ARBA00004496"/>
    </source>
</evidence>
<reference evidence="13" key="4">
    <citation type="submission" date="2025-09" db="UniProtKB">
        <authorList>
            <consortium name="Ensembl"/>
        </authorList>
    </citation>
    <scope>IDENTIFICATION</scope>
    <source>
        <strain evidence="13">JP 163 A</strain>
    </source>
</reference>
<accession>M4A2G7</accession>
<evidence type="ECO:0000313" key="13">
    <source>
        <dbReference type="Ensembl" id="ENSXMAP00000008661.2"/>
    </source>
</evidence>
<dbReference type="OMA" id="PAKYWDI"/>
<dbReference type="GO" id="GO:0008033">
    <property type="term" value="P:tRNA processing"/>
    <property type="evidence" value="ECO:0007669"/>
    <property type="project" value="UniProtKB-KW"/>
</dbReference>
<comment type="similarity">
    <text evidence="2 10">Belongs to the methyltransferase superfamily. METL family.</text>
</comment>
<keyword evidence="3" id="KW-0963">Cytoplasm</keyword>
<comment type="function">
    <text evidence="10">S-adenosyl-L-methionine-dependent methyltransferase.</text>
</comment>
<dbReference type="STRING" id="8083.ENSXMAP00000008661"/>
<dbReference type="AlphaFoldDB" id="M4A2G7"/>
<reference evidence="13" key="3">
    <citation type="submission" date="2025-08" db="UniProtKB">
        <authorList>
            <consortium name="Ensembl"/>
        </authorList>
    </citation>
    <scope>IDENTIFICATION</scope>
    <source>
        <strain evidence="13">JP 163 A</strain>
    </source>
</reference>
<dbReference type="Gene3D" id="3.40.50.150">
    <property type="entry name" value="Vaccinia Virus protein VP39"/>
    <property type="match status" value="1"/>
</dbReference>
<dbReference type="FunCoup" id="M4A2G7">
    <property type="interactions" value="1883"/>
</dbReference>
<protein>
    <recommendedName>
        <fullName evidence="10">tRNA N(3)-cytidine methyltransferase</fullName>
        <ecNumber evidence="10">2.1.1.-</ecNumber>
    </recommendedName>
</protein>
<dbReference type="eggNOG" id="KOG2361">
    <property type="taxonomic scope" value="Eukaryota"/>
</dbReference>
<comment type="subcellular location">
    <subcellularLocation>
        <location evidence="1">Cytoplasm</location>
    </subcellularLocation>
</comment>
<dbReference type="PANTHER" id="PTHR22809:SF4">
    <property type="entry name" value="TRNA N(3)-METHYLCYTIDINE METHYLTRANSFERASE METTL2A-RELATED"/>
    <property type="match status" value="1"/>
</dbReference>
<dbReference type="GeneTree" id="ENSGT00940000156059"/>
<dbReference type="Proteomes" id="UP000002852">
    <property type="component" value="Unassembled WGS sequence"/>
</dbReference>
<reference evidence="14" key="2">
    <citation type="journal article" date="2013" name="Nat. Genet.">
        <title>The genome of the platyfish, Xiphophorus maculatus, provides insights into evolutionary adaptation and several complex traits.</title>
        <authorList>
            <person name="Schartl M."/>
            <person name="Walter R.B."/>
            <person name="Shen Y."/>
            <person name="Garcia T."/>
            <person name="Catchen J."/>
            <person name="Amores A."/>
            <person name="Braasch I."/>
            <person name="Chalopin D."/>
            <person name="Volff J.N."/>
            <person name="Lesch K.P."/>
            <person name="Bisazza A."/>
            <person name="Minx P."/>
            <person name="Hillier L."/>
            <person name="Wilson R.K."/>
            <person name="Fuerstenberg S."/>
            <person name="Boore J."/>
            <person name="Searle S."/>
            <person name="Postlethwait J.H."/>
            <person name="Warren W.C."/>
        </authorList>
    </citation>
    <scope>NUCLEOTIDE SEQUENCE [LARGE SCALE GENOMIC DNA]</scope>
    <source>
        <strain evidence="14">JP 163 A</strain>
    </source>
</reference>
<dbReference type="InParanoid" id="M4A2G7"/>
<dbReference type="GO" id="GO:0032259">
    <property type="term" value="P:methylation"/>
    <property type="evidence" value="ECO:0007669"/>
    <property type="project" value="UniProtKB-KW"/>
</dbReference>
<proteinExistence type="inferred from homology"/>
<evidence type="ECO:0000256" key="2">
    <source>
        <dbReference type="ARBA" id="ARBA00009725"/>
    </source>
</evidence>
<feature type="domain" description="Methyltransferase type 12" evidence="12">
    <location>
        <begin position="192"/>
        <end position="294"/>
    </location>
</feature>
<dbReference type="Ensembl" id="ENSXMAT00000008674.2">
    <property type="protein sequence ID" value="ENSXMAP00000008661.2"/>
    <property type="gene ID" value="ENSXMAG00000008640.2"/>
</dbReference>
<evidence type="ECO:0000256" key="5">
    <source>
        <dbReference type="ARBA" id="ARBA00022679"/>
    </source>
</evidence>
<dbReference type="InterPro" id="IPR013217">
    <property type="entry name" value="Methyltransf_12"/>
</dbReference>
<dbReference type="EC" id="2.1.1.-" evidence="10"/>
<dbReference type="PANTHER" id="PTHR22809">
    <property type="entry name" value="METHYLTRANSFERASE-RELATED"/>
    <property type="match status" value="1"/>
</dbReference>
<evidence type="ECO:0000256" key="7">
    <source>
        <dbReference type="ARBA" id="ARBA00022694"/>
    </source>
</evidence>
<keyword evidence="14" id="KW-1185">Reference proteome</keyword>